<dbReference type="OrthoDB" id="9808939at2"/>
<dbReference type="GO" id="GO:0047429">
    <property type="term" value="F:nucleoside triphosphate diphosphatase activity"/>
    <property type="evidence" value="ECO:0007669"/>
    <property type="project" value="InterPro"/>
</dbReference>
<dbReference type="InterPro" id="IPR011551">
    <property type="entry name" value="NTP_PyrPHydrolase_MazG"/>
</dbReference>
<feature type="domain" description="NTP pyrophosphohydrolase MazG-like" evidence="2">
    <location>
        <begin position="395"/>
        <end position="453"/>
    </location>
</feature>
<dbReference type="InterPro" id="IPR035996">
    <property type="entry name" value="4pyrrol_Methylase_sf"/>
</dbReference>
<dbReference type="GO" id="GO:0046081">
    <property type="term" value="P:dUTP catabolic process"/>
    <property type="evidence" value="ECO:0007669"/>
    <property type="project" value="TreeGrafter"/>
</dbReference>
<dbReference type="PANTHER" id="PTHR30522">
    <property type="entry name" value="NUCLEOSIDE TRIPHOSPHATE PYROPHOSPHOHYDROLASE"/>
    <property type="match status" value="1"/>
</dbReference>
<organism evidence="3 4">
    <name type="scientific">Alteribacter lacisalsi</name>
    <dbReference type="NCBI Taxonomy" id="2045244"/>
    <lineage>
        <taxon>Bacteria</taxon>
        <taxon>Bacillati</taxon>
        <taxon>Bacillota</taxon>
        <taxon>Bacilli</taxon>
        <taxon>Bacillales</taxon>
        <taxon>Bacillaceae</taxon>
        <taxon>Alteribacter</taxon>
    </lineage>
</organism>
<dbReference type="CDD" id="cd11529">
    <property type="entry name" value="NTP-PPase_MazG_Cterm"/>
    <property type="match status" value="1"/>
</dbReference>
<evidence type="ECO:0000259" key="1">
    <source>
        <dbReference type="Pfam" id="PF00590"/>
    </source>
</evidence>
<dbReference type="InterPro" id="IPR035013">
    <property type="entry name" value="YabN_N"/>
</dbReference>
<dbReference type="GO" id="GO:0046052">
    <property type="term" value="P:UTP catabolic process"/>
    <property type="evidence" value="ECO:0007669"/>
    <property type="project" value="TreeGrafter"/>
</dbReference>
<dbReference type="Proteomes" id="UP000248066">
    <property type="component" value="Unassembled WGS sequence"/>
</dbReference>
<evidence type="ECO:0000313" key="3">
    <source>
        <dbReference type="EMBL" id="PYZ95425.1"/>
    </source>
</evidence>
<dbReference type="NCBIfam" id="NF007113">
    <property type="entry name" value="PRK09562.1"/>
    <property type="match status" value="1"/>
</dbReference>
<dbReference type="GO" id="GO:0046047">
    <property type="term" value="P:TTP catabolic process"/>
    <property type="evidence" value="ECO:0007669"/>
    <property type="project" value="TreeGrafter"/>
</dbReference>
<dbReference type="InterPro" id="IPR048015">
    <property type="entry name" value="NTP-PPase_MazG-like_N"/>
</dbReference>
<dbReference type="NCBIfam" id="TIGR00444">
    <property type="entry name" value="mazG"/>
    <property type="match status" value="1"/>
</dbReference>
<comment type="caution">
    <text evidence="3">The sequence shown here is derived from an EMBL/GenBank/DDBJ whole genome shotgun (WGS) entry which is preliminary data.</text>
</comment>
<feature type="domain" description="Tetrapyrrole methylase" evidence="1">
    <location>
        <begin position="4"/>
        <end position="207"/>
    </location>
</feature>
<dbReference type="GO" id="GO:0008168">
    <property type="term" value="F:methyltransferase activity"/>
    <property type="evidence" value="ECO:0007669"/>
    <property type="project" value="InterPro"/>
</dbReference>
<dbReference type="PANTHER" id="PTHR30522:SF0">
    <property type="entry name" value="NUCLEOSIDE TRIPHOSPHATE PYROPHOSPHOHYDROLASE"/>
    <property type="match status" value="1"/>
</dbReference>
<protein>
    <submittedName>
        <fullName evidence="3">Nucleoside triphosphate pyrophosphohydrolase</fullName>
    </submittedName>
</protein>
<dbReference type="AlphaFoldDB" id="A0A2W0HDP5"/>
<name>A0A2W0HDP5_9BACI</name>
<dbReference type="RefSeq" id="WP_110521854.1">
    <property type="nucleotide sequence ID" value="NZ_PDOF01000005.1"/>
</dbReference>
<dbReference type="GO" id="GO:0006950">
    <property type="term" value="P:response to stress"/>
    <property type="evidence" value="ECO:0007669"/>
    <property type="project" value="UniProtKB-ARBA"/>
</dbReference>
<dbReference type="EMBL" id="PDOF01000005">
    <property type="protein sequence ID" value="PYZ95425.1"/>
    <property type="molecule type" value="Genomic_DNA"/>
</dbReference>
<dbReference type="PIRSF" id="PIRSF002845">
    <property type="entry name" value="Ttrprl_mtas_MazG"/>
    <property type="match status" value="1"/>
</dbReference>
<proteinExistence type="predicted"/>
<sequence length="488" mass="54224">MTHTITVVGLGAGDLDQLPLGSYRTLKKADLLFVRTNDHPVLNDLAAEGVQWQSYDHFYEANDQFSDVYGAITASLFEQVQKQDIVYAVPGHPLVAEETVQRLLKEKDKHGVQVSISGGQSFLDPVFASLQIDPVDGFQLVDGTALKGTELELRHHIVICQVYDAFIASEVKLTLMEHLPDDYAVTVVTAAGSSGEKLTEVPLYELDRVTGINNLTAVYVPPVKDNTLLSREFSRLRDVIATLRGPDGCPWDQKQTHESLKPYLIEEAYEVIEAIDAEDDEHLAEELGDVLLQVMLHAQIGEDNGYFTISDVIGAITEKMIRRHPHVFAEADARTADAVLTQWEEIKKEEKGAAGRPEGLLSGIPASLPGLLRAYKVQKKAAKAGFDWPDAAPMHEKLREEIAEWERELASGDETAAAAEFGDVLFTIVNLARFHKIDPEEALRLTNNKFIRRFTFIEETVTAAGLRLEDQTLDQLDALWEEAKEQGL</sequence>
<dbReference type="Gene3D" id="3.40.1010.10">
    <property type="entry name" value="Cobalt-precorrin-4 Transmethylase, Domain 1"/>
    <property type="match status" value="1"/>
</dbReference>
<dbReference type="InterPro" id="IPR004518">
    <property type="entry name" value="MazG-like_dom"/>
</dbReference>
<dbReference type="FunFam" id="1.10.287.1080:FF:000003">
    <property type="entry name" value="Nucleoside triphosphate pyrophosphohydrolase"/>
    <property type="match status" value="1"/>
</dbReference>
<dbReference type="CDD" id="cd11723">
    <property type="entry name" value="YabN_N_like"/>
    <property type="match status" value="1"/>
</dbReference>
<keyword evidence="3" id="KW-0378">Hydrolase</keyword>
<dbReference type="CDD" id="cd11528">
    <property type="entry name" value="NTP-PPase_MazG_Nterm"/>
    <property type="match status" value="1"/>
</dbReference>
<reference evidence="3 4" key="1">
    <citation type="submission" date="2017-10" db="EMBL/GenBank/DDBJ databases">
        <title>Bacillus sp. nov., a halophilic bacterium isolated from a Yangshapao Lake.</title>
        <authorList>
            <person name="Wang H."/>
        </authorList>
    </citation>
    <scope>NUCLEOTIDE SEQUENCE [LARGE SCALE GENOMIC DNA]</scope>
    <source>
        <strain evidence="3 4">YSP-3</strain>
    </source>
</reference>
<dbReference type="Gene3D" id="1.10.287.1080">
    <property type="entry name" value="MazG-like"/>
    <property type="match status" value="2"/>
</dbReference>
<gene>
    <name evidence="3" type="ORF">CR205_19610</name>
</gene>
<evidence type="ECO:0000259" key="2">
    <source>
        <dbReference type="Pfam" id="PF03819"/>
    </source>
</evidence>
<dbReference type="Pfam" id="PF00590">
    <property type="entry name" value="TP_methylase"/>
    <property type="match status" value="1"/>
</dbReference>
<dbReference type="GO" id="GO:0046076">
    <property type="term" value="P:dTTP catabolic process"/>
    <property type="evidence" value="ECO:0007669"/>
    <property type="project" value="TreeGrafter"/>
</dbReference>
<dbReference type="Pfam" id="PF03819">
    <property type="entry name" value="MazG"/>
    <property type="match status" value="2"/>
</dbReference>
<dbReference type="InterPro" id="IPR024180">
    <property type="entry name" value="Tetrapyrrole_Mease/MazG_pred"/>
</dbReference>
<dbReference type="GO" id="GO:0006203">
    <property type="term" value="P:dGTP catabolic process"/>
    <property type="evidence" value="ECO:0007669"/>
    <property type="project" value="TreeGrafter"/>
</dbReference>
<keyword evidence="4" id="KW-1185">Reference proteome</keyword>
<dbReference type="SUPFAM" id="SSF53790">
    <property type="entry name" value="Tetrapyrrole methylase"/>
    <property type="match status" value="1"/>
</dbReference>
<accession>A0A2W0HDP5</accession>
<dbReference type="InterPro" id="IPR000878">
    <property type="entry name" value="4pyrrol_Mease"/>
</dbReference>
<evidence type="ECO:0000313" key="4">
    <source>
        <dbReference type="Proteomes" id="UP000248066"/>
    </source>
</evidence>
<dbReference type="FunFam" id="3.40.1010.10:FF:000008">
    <property type="entry name" value="Similar to nucleoside triphosphate pyrophosphohydrolase, MazG"/>
    <property type="match status" value="1"/>
</dbReference>
<dbReference type="InterPro" id="IPR048011">
    <property type="entry name" value="NTP-PPase_MazG-like_C"/>
</dbReference>
<dbReference type="FunFam" id="1.10.287.1080:FF:000001">
    <property type="entry name" value="Nucleoside triphosphate pyrophosphohydrolase"/>
    <property type="match status" value="1"/>
</dbReference>
<dbReference type="GO" id="GO:0046061">
    <property type="term" value="P:dATP catabolic process"/>
    <property type="evidence" value="ECO:0007669"/>
    <property type="project" value="TreeGrafter"/>
</dbReference>
<dbReference type="InterPro" id="IPR014777">
    <property type="entry name" value="4pyrrole_Mease_sub1"/>
</dbReference>
<feature type="domain" description="NTP pyrophosphohydrolase MazG-like" evidence="2">
    <location>
        <begin position="255"/>
        <end position="328"/>
    </location>
</feature>
<dbReference type="SUPFAM" id="SSF101386">
    <property type="entry name" value="all-alpha NTP pyrophosphatases"/>
    <property type="match status" value="2"/>
</dbReference>